<keyword evidence="3 6" id="KW-0285">Flavoprotein</keyword>
<dbReference type="InterPro" id="IPR006091">
    <property type="entry name" value="Acyl-CoA_Oxase/DH_mid-dom"/>
</dbReference>
<evidence type="ECO:0000259" key="9">
    <source>
        <dbReference type="Pfam" id="PF02771"/>
    </source>
</evidence>
<dbReference type="PANTHER" id="PTHR43292">
    <property type="entry name" value="ACYL-COA DEHYDROGENASE"/>
    <property type="match status" value="1"/>
</dbReference>
<comment type="cofactor">
    <cofactor evidence="1 6">
        <name>FAD</name>
        <dbReference type="ChEBI" id="CHEBI:57692"/>
    </cofactor>
</comment>
<accession>A0ABV7VEQ6</accession>
<feature type="domain" description="Acyl-CoA dehydrogenase/oxidase C-terminal" evidence="7">
    <location>
        <begin position="237"/>
        <end position="397"/>
    </location>
</feature>
<dbReference type="InterPro" id="IPR009075">
    <property type="entry name" value="AcylCo_DH/oxidase_C"/>
</dbReference>
<gene>
    <name evidence="10" type="ORF">ACFOOQ_06035</name>
</gene>
<dbReference type="RefSeq" id="WP_379723000.1">
    <property type="nucleotide sequence ID" value="NZ_JBHRYJ010000001.1"/>
</dbReference>
<reference evidence="11" key="1">
    <citation type="journal article" date="2019" name="Int. J. Syst. Evol. Microbiol.">
        <title>The Global Catalogue of Microorganisms (GCM) 10K type strain sequencing project: providing services to taxonomists for standard genome sequencing and annotation.</title>
        <authorList>
            <consortium name="The Broad Institute Genomics Platform"/>
            <consortium name="The Broad Institute Genome Sequencing Center for Infectious Disease"/>
            <person name="Wu L."/>
            <person name="Ma J."/>
        </authorList>
    </citation>
    <scope>NUCLEOTIDE SEQUENCE [LARGE SCALE GENOMIC DNA]</scope>
    <source>
        <strain evidence="11">KCTC 42182</strain>
    </source>
</reference>
<evidence type="ECO:0000256" key="6">
    <source>
        <dbReference type="RuleBase" id="RU362125"/>
    </source>
</evidence>
<feature type="domain" description="Acyl-CoA dehydrogenase/oxidase N-terminal" evidence="9">
    <location>
        <begin position="6"/>
        <end position="121"/>
    </location>
</feature>
<dbReference type="PANTHER" id="PTHR43292:SF3">
    <property type="entry name" value="ACYL-COA DEHYDROGENASE FADE29"/>
    <property type="match status" value="1"/>
</dbReference>
<sequence length="402" mass="44770">MDLNFTKDELAFRDEVRSFIAEHFDVEMRAAMKRTRTGYIAKHLHIRWQKKLNEKGWLAPNWPQEYGGPGWSAAQRYIYDQEMMSAGAPIVVPFGPRMLAPVIMKFGTPEQKQKYLPDILASKTWWCQGYSEPGSGSDLASLQMKCEDKGDHYLCNGSKIWTSEAQHADMIFCLVRTEQGKKPQEGISFILIDMTSPGVTVAPIVTIDEPGAHMQEVNQVFFDDVKVPKENLVGEWNQGWTCAKYLLEFERGNAYSGSLKRNLQRIRRMAAAEMAGGGEPLIADPAFSAQLAQTEIEIMALEMTELRILGRLSGGQNVGAASSILKTRGTELQQAVTELAAEAVGYYMLPFTPLVDGGNEPSIGPDYADGVAQRYLNTRKVSIYAGSNEIQRNIMSKLILGL</sequence>
<evidence type="ECO:0000256" key="2">
    <source>
        <dbReference type="ARBA" id="ARBA00009347"/>
    </source>
</evidence>
<evidence type="ECO:0000259" key="8">
    <source>
        <dbReference type="Pfam" id="PF02770"/>
    </source>
</evidence>
<dbReference type="Gene3D" id="1.20.140.10">
    <property type="entry name" value="Butyryl-CoA Dehydrogenase, subunit A, domain 3"/>
    <property type="match status" value="1"/>
</dbReference>
<dbReference type="EMBL" id="JBHRYJ010000001">
    <property type="protein sequence ID" value="MFC3675091.1"/>
    <property type="molecule type" value="Genomic_DNA"/>
</dbReference>
<organism evidence="10 11">
    <name type="scientific">Ferrovibrio xuzhouensis</name>
    <dbReference type="NCBI Taxonomy" id="1576914"/>
    <lineage>
        <taxon>Bacteria</taxon>
        <taxon>Pseudomonadati</taxon>
        <taxon>Pseudomonadota</taxon>
        <taxon>Alphaproteobacteria</taxon>
        <taxon>Rhodospirillales</taxon>
        <taxon>Rhodospirillaceae</taxon>
        <taxon>Ferrovibrio</taxon>
    </lineage>
</organism>
<dbReference type="Pfam" id="PF02771">
    <property type="entry name" value="Acyl-CoA_dh_N"/>
    <property type="match status" value="1"/>
</dbReference>
<evidence type="ECO:0000256" key="1">
    <source>
        <dbReference type="ARBA" id="ARBA00001974"/>
    </source>
</evidence>
<dbReference type="SUPFAM" id="SSF47203">
    <property type="entry name" value="Acyl-CoA dehydrogenase C-terminal domain-like"/>
    <property type="match status" value="1"/>
</dbReference>
<evidence type="ECO:0000256" key="4">
    <source>
        <dbReference type="ARBA" id="ARBA00022827"/>
    </source>
</evidence>
<feature type="domain" description="Acyl-CoA oxidase/dehydrogenase middle" evidence="8">
    <location>
        <begin position="127"/>
        <end position="225"/>
    </location>
</feature>
<evidence type="ECO:0000256" key="3">
    <source>
        <dbReference type="ARBA" id="ARBA00022630"/>
    </source>
</evidence>
<keyword evidence="4 6" id="KW-0274">FAD</keyword>
<evidence type="ECO:0000313" key="10">
    <source>
        <dbReference type="EMBL" id="MFC3675091.1"/>
    </source>
</evidence>
<keyword evidence="5 6" id="KW-0560">Oxidoreductase</keyword>
<name>A0ABV7VEQ6_9PROT</name>
<dbReference type="Proteomes" id="UP001595711">
    <property type="component" value="Unassembled WGS sequence"/>
</dbReference>
<protein>
    <submittedName>
        <fullName evidence="10">Acyl-CoA dehydrogenase family protein</fullName>
    </submittedName>
</protein>
<dbReference type="InterPro" id="IPR046373">
    <property type="entry name" value="Acyl-CoA_Oxase/DH_mid-dom_sf"/>
</dbReference>
<evidence type="ECO:0000313" key="11">
    <source>
        <dbReference type="Proteomes" id="UP001595711"/>
    </source>
</evidence>
<evidence type="ECO:0000256" key="5">
    <source>
        <dbReference type="ARBA" id="ARBA00023002"/>
    </source>
</evidence>
<dbReference type="Gene3D" id="2.40.110.10">
    <property type="entry name" value="Butyryl-CoA Dehydrogenase, subunit A, domain 2"/>
    <property type="match status" value="1"/>
</dbReference>
<comment type="caution">
    <text evidence="10">The sequence shown here is derived from an EMBL/GenBank/DDBJ whole genome shotgun (WGS) entry which is preliminary data.</text>
</comment>
<dbReference type="SUPFAM" id="SSF56645">
    <property type="entry name" value="Acyl-CoA dehydrogenase NM domain-like"/>
    <property type="match status" value="1"/>
</dbReference>
<proteinExistence type="inferred from homology"/>
<dbReference type="InterPro" id="IPR036250">
    <property type="entry name" value="AcylCo_DH-like_C"/>
</dbReference>
<dbReference type="InterPro" id="IPR013786">
    <property type="entry name" value="AcylCoA_DH/ox_N"/>
</dbReference>
<dbReference type="Pfam" id="PF00441">
    <property type="entry name" value="Acyl-CoA_dh_1"/>
    <property type="match status" value="1"/>
</dbReference>
<evidence type="ECO:0000259" key="7">
    <source>
        <dbReference type="Pfam" id="PF00441"/>
    </source>
</evidence>
<dbReference type="Pfam" id="PF02770">
    <property type="entry name" value="Acyl-CoA_dh_M"/>
    <property type="match status" value="1"/>
</dbReference>
<dbReference type="InterPro" id="IPR037069">
    <property type="entry name" value="AcylCoA_DH/ox_N_sf"/>
</dbReference>
<keyword evidence="11" id="KW-1185">Reference proteome</keyword>
<dbReference type="InterPro" id="IPR009100">
    <property type="entry name" value="AcylCoA_DH/oxidase_NM_dom_sf"/>
</dbReference>
<comment type="similarity">
    <text evidence="2 6">Belongs to the acyl-CoA dehydrogenase family.</text>
</comment>
<dbReference type="Gene3D" id="1.10.540.10">
    <property type="entry name" value="Acyl-CoA dehydrogenase/oxidase, N-terminal domain"/>
    <property type="match status" value="1"/>
</dbReference>
<dbReference type="InterPro" id="IPR052161">
    <property type="entry name" value="Mycobact_Acyl-CoA_DH"/>
</dbReference>